<dbReference type="PROSITE" id="PS00640">
    <property type="entry name" value="THIOL_PROTEASE_ASN"/>
    <property type="match status" value="1"/>
</dbReference>
<dbReference type="InterPro" id="IPR033157">
    <property type="entry name" value="CTSZ"/>
</dbReference>
<keyword evidence="14" id="KW-1185">Reference proteome</keyword>
<dbReference type="SUPFAM" id="SSF54001">
    <property type="entry name" value="Cysteine proteinases"/>
    <property type="match status" value="1"/>
</dbReference>
<comment type="similarity">
    <text evidence="2">Belongs to the peptidase C1 family.</text>
</comment>
<dbReference type="SMART" id="SM00645">
    <property type="entry name" value="Pept_C1"/>
    <property type="match status" value="1"/>
</dbReference>
<comment type="caution">
    <text evidence="13">The sequence shown here is derived from an EMBL/GenBank/DDBJ whole genome shotgun (WGS) entry which is preliminary data.</text>
</comment>
<evidence type="ECO:0000259" key="12">
    <source>
        <dbReference type="SMART" id="SM00645"/>
    </source>
</evidence>
<evidence type="ECO:0000256" key="5">
    <source>
        <dbReference type="ARBA" id="ARBA00022729"/>
    </source>
</evidence>
<dbReference type="InterPro" id="IPR038765">
    <property type="entry name" value="Papain-like_cys_pep_sf"/>
</dbReference>
<evidence type="ECO:0000256" key="3">
    <source>
        <dbReference type="ARBA" id="ARBA00012516"/>
    </source>
</evidence>
<feature type="signal peptide" evidence="11">
    <location>
        <begin position="1"/>
        <end position="17"/>
    </location>
</feature>
<dbReference type="InterPro" id="IPR013128">
    <property type="entry name" value="Peptidase_C1A"/>
</dbReference>
<keyword evidence="4" id="KW-0645">Protease</keyword>
<feature type="domain" description="Peptidase C1A papain C-terminal" evidence="12">
    <location>
        <begin position="60"/>
        <end position="300"/>
    </location>
</feature>
<accession>A0ABN8M166</accession>
<evidence type="ECO:0000256" key="1">
    <source>
        <dbReference type="ARBA" id="ARBA00001594"/>
    </source>
</evidence>
<sequence>MEFVFVLLLNVLGLSLALKFPDIKPNSRISKGCYNPEFDKGRMEVIKTPRPHSYLDPEDMPKELDWRSIPGKGNFASVTRNQHIPRYCGSCWAYGTTSAMSDRINILRNGKWPSNLLSVQNVLDCGNAGTCHGGGMIGVYDYAYWEGIPSETCNNYQARDGRCTAFNQCGTCTRFGECHAITNYTKWKVSDYGKRVSGRHNMMAEIYARGPIACSLMATSKLVAYKGGIYTEYHSYCRSNHVVSVVGWGVENGTEYWIVRNSWGVPWGEEGWLRIVTSAYKYGNGDKYNLGIEEDCTFAVPIVKGD</sequence>
<evidence type="ECO:0000256" key="2">
    <source>
        <dbReference type="ARBA" id="ARBA00008455"/>
    </source>
</evidence>
<evidence type="ECO:0000256" key="7">
    <source>
        <dbReference type="ARBA" id="ARBA00022807"/>
    </source>
</evidence>
<dbReference type="InterPro" id="IPR000668">
    <property type="entry name" value="Peptidase_C1A_C"/>
</dbReference>
<name>A0ABN8M166_9CNID</name>
<dbReference type="PRINTS" id="PR00705">
    <property type="entry name" value="PAPAIN"/>
</dbReference>
<dbReference type="EMBL" id="CALNXI010000250">
    <property type="protein sequence ID" value="CAH3023197.1"/>
    <property type="molecule type" value="Genomic_DNA"/>
</dbReference>
<keyword evidence="10" id="KW-0325">Glycoprotein</keyword>
<gene>
    <name evidence="13" type="ORF">PEVE_00018446</name>
</gene>
<keyword evidence="8" id="KW-0865">Zymogen</keyword>
<protein>
    <recommendedName>
        <fullName evidence="3">cathepsin X</fullName>
        <ecNumber evidence="3">3.4.18.1</ecNumber>
    </recommendedName>
</protein>
<dbReference type="Pfam" id="PF00112">
    <property type="entry name" value="Peptidase_C1"/>
    <property type="match status" value="1"/>
</dbReference>
<evidence type="ECO:0000256" key="11">
    <source>
        <dbReference type="SAM" id="SignalP"/>
    </source>
</evidence>
<dbReference type="CDD" id="cd02698">
    <property type="entry name" value="Peptidase_C1A_CathepsinX"/>
    <property type="match status" value="1"/>
</dbReference>
<dbReference type="Gene3D" id="3.90.70.10">
    <property type="entry name" value="Cysteine proteinases"/>
    <property type="match status" value="1"/>
</dbReference>
<reference evidence="13 14" key="1">
    <citation type="submission" date="2022-05" db="EMBL/GenBank/DDBJ databases">
        <authorList>
            <consortium name="Genoscope - CEA"/>
            <person name="William W."/>
        </authorList>
    </citation>
    <scope>NUCLEOTIDE SEQUENCE [LARGE SCALE GENOMIC DNA]</scope>
</reference>
<keyword evidence="5 11" id="KW-0732">Signal</keyword>
<evidence type="ECO:0000256" key="6">
    <source>
        <dbReference type="ARBA" id="ARBA00022801"/>
    </source>
</evidence>
<evidence type="ECO:0000313" key="13">
    <source>
        <dbReference type="EMBL" id="CAH3023197.1"/>
    </source>
</evidence>
<evidence type="ECO:0000256" key="10">
    <source>
        <dbReference type="ARBA" id="ARBA00023180"/>
    </source>
</evidence>
<organism evidence="13 14">
    <name type="scientific">Porites evermanni</name>
    <dbReference type="NCBI Taxonomy" id="104178"/>
    <lineage>
        <taxon>Eukaryota</taxon>
        <taxon>Metazoa</taxon>
        <taxon>Cnidaria</taxon>
        <taxon>Anthozoa</taxon>
        <taxon>Hexacorallia</taxon>
        <taxon>Scleractinia</taxon>
        <taxon>Fungiina</taxon>
        <taxon>Poritidae</taxon>
        <taxon>Porites</taxon>
    </lineage>
</organism>
<proteinExistence type="inferred from homology"/>
<comment type="catalytic activity">
    <reaction evidence="1">
        <text>Release of C-terminal amino acid residues with broad specificity, but lacks action on C-terminal proline. Shows weak endopeptidase activity.</text>
        <dbReference type="EC" id="3.4.18.1"/>
    </reaction>
</comment>
<dbReference type="PANTHER" id="PTHR12411">
    <property type="entry name" value="CYSTEINE PROTEASE FAMILY C1-RELATED"/>
    <property type="match status" value="1"/>
</dbReference>
<keyword evidence="9" id="KW-1015">Disulfide bond</keyword>
<dbReference type="EC" id="3.4.18.1" evidence="3"/>
<keyword evidence="6" id="KW-0378">Hydrolase</keyword>
<evidence type="ECO:0000256" key="9">
    <source>
        <dbReference type="ARBA" id="ARBA00023157"/>
    </source>
</evidence>
<dbReference type="Proteomes" id="UP001159427">
    <property type="component" value="Unassembled WGS sequence"/>
</dbReference>
<evidence type="ECO:0000313" key="14">
    <source>
        <dbReference type="Proteomes" id="UP001159427"/>
    </source>
</evidence>
<evidence type="ECO:0000256" key="8">
    <source>
        <dbReference type="ARBA" id="ARBA00023145"/>
    </source>
</evidence>
<keyword evidence="7" id="KW-0788">Thiol protease</keyword>
<evidence type="ECO:0000256" key="4">
    <source>
        <dbReference type="ARBA" id="ARBA00022670"/>
    </source>
</evidence>
<feature type="chain" id="PRO_5046451990" description="cathepsin X" evidence="11">
    <location>
        <begin position="18"/>
        <end position="306"/>
    </location>
</feature>
<dbReference type="InterPro" id="IPR025661">
    <property type="entry name" value="Pept_asp_AS"/>
</dbReference>